<dbReference type="AlphaFoldDB" id="A0A1M5EIZ0"/>
<reference evidence="2" key="1">
    <citation type="submission" date="2016-11" db="EMBL/GenBank/DDBJ databases">
        <authorList>
            <person name="Varghese N."/>
            <person name="Submissions S."/>
        </authorList>
    </citation>
    <scope>NUCLEOTIDE SEQUENCE [LARGE SCALE GENOMIC DNA]</scope>
    <source>
        <strain evidence="2">DSM 21264</strain>
    </source>
</reference>
<gene>
    <name evidence="1" type="ORF">SAMN02745781_03166</name>
</gene>
<name>A0A1M5EIZ0_VIBGA</name>
<proteinExistence type="predicted"/>
<sequence>MIFKDKKINKEHRFSIGVEEMSGKYFVSIPVSNSYVDYEEYYEIDESQFQLFYQNMELALSFVKLCRERKKDHLLLQPPGDLRGEPM</sequence>
<evidence type="ECO:0000313" key="2">
    <source>
        <dbReference type="Proteomes" id="UP000184159"/>
    </source>
</evidence>
<dbReference type="Proteomes" id="UP000184159">
    <property type="component" value="Unassembled WGS sequence"/>
</dbReference>
<evidence type="ECO:0000313" key="1">
    <source>
        <dbReference type="EMBL" id="SHF79022.1"/>
    </source>
</evidence>
<protein>
    <submittedName>
        <fullName evidence="1">Uncharacterized protein</fullName>
    </submittedName>
</protein>
<keyword evidence="2" id="KW-1185">Reference proteome</keyword>
<dbReference type="RefSeq" id="WP_072961431.1">
    <property type="nucleotide sequence ID" value="NZ_FQUH01000017.1"/>
</dbReference>
<organism evidence="1 2">
    <name type="scientific">Vibrio gazogenes DSM 21264 = NBRC 103151</name>
    <dbReference type="NCBI Taxonomy" id="1123492"/>
    <lineage>
        <taxon>Bacteria</taxon>
        <taxon>Pseudomonadati</taxon>
        <taxon>Pseudomonadota</taxon>
        <taxon>Gammaproteobacteria</taxon>
        <taxon>Vibrionales</taxon>
        <taxon>Vibrionaceae</taxon>
        <taxon>Vibrio</taxon>
    </lineage>
</organism>
<accession>A0A1M5EIZ0</accession>
<dbReference type="EMBL" id="FQUH01000017">
    <property type="protein sequence ID" value="SHF79022.1"/>
    <property type="molecule type" value="Genomic_DNA"/>
</dbReference>